<sequence length="218" mass="22427">MVRRRTAVSTAAVALLLAAPALTACGSSGPDRTGAAAVVGDQRITVAQLQHQVNQVRSAQAASQQSAQLIAASGKLSSQTLSMLVQNTVIERAAADAGVSVTDDEAQQDHAAALQQFGGSEEALDATLLQQYGVAPSQADDFFRTNALVGKLITSLGFQPGSDGGQTAVVDAISKTADKLGVTINPRYGTWDRKKAVIGDTTDPWVVVKTPTGQSPAA</sequence>
<name>A0ABX0ZTZ3_9ACTN</name>
<dbReference type="InterPro" id="IPR027304">
    <property type="entry name" value="Trigger_fact/SurA_dom_sf"/>
</dbReference>
<dbReference type="EMBL" id="JAATEJ010000020">
    <property type="protein sequence ID" value="NJP46252.1"/>
    <property type="molecule type" value="Genomic_DNA"/>
</dbReference>
<dbReference type="Pfam" id="PF13624">
    <property type="entry name" value="SurA_N_3"/>
    <property type="match status" value="1"/>
</dbReference>
<proteinExistence type="predicted"/>
<dbReference type="PROSITE" id="PS51257">
    <property type="entry name" value="PROKAR_LIPOPROTEIN"/>
    <property type="match status" value="1"/>
</dbReference>
<gene>
    <name evidence="2" type="ORF">HCN08_23010</name>
</gene>
<reference evidence="2 3" key="1">
    <citation type="submission" date="2020-03" db="EMBL/GenBank/DDBJ databases">
        <title>WGS of actinomycetes isolated from Thailand.</title>
        <authorList>
            <person name="Thawai C."/>
        </authorList>
    </citation>
    <scope>NUCLEOTIDE SEQUENCE [LARGE SCALE GENOMIC DNA]</scope>
    <source>
        <strain evidence="2 3">PRB2-1</strain>
    </source>
</reference>
<keyword evidence="3" id="KW-1185">Reference proteome</keyword>
<accession>A0ABX0ZTZ3</accession>
<dbReference type="Proteomes" id="UP000734511">
    <property type="component" value="Unassembled WGS sequence"/>
</dbReference>
<evidence type="ECO:0008006" key="4">
    <source>
        <dbReference type="Google" id="ProtNLM"/>
    </source>
</evidence>
<dbReference type="Gene3D" id="1.10.4030.10">
    <property type="entry name" value="Porin chaperone SurA, peptide-binding domain"/>
    <property type="match status" value="1"/>
</dbReference>
<evidence type="ECO:0000313" key="3">
    <source>
        <dbReference type="Proteomes" id="UP000734511"/>
    </source>
</evidence>
<feature type="signal peptide" evidence="1">
    <location>
        <begin position="1"/>
        <end position="23"/>
    </location>
</feature>
<organism evidence="2 3">
    <name type="scientific">Actinacidiphila epipremni</name>
    <dbReference type="NCBI Taxonomy" id="2053013"/>
    <lineage>
        <taxon>Bacteria</taxon>
        <taxon>Bacillati</taxon>
        <taxon>Actinomycetota</taxon>
        <taxon>Actinomycetes</taxon>
        <taxon>Kitasatosporales</taxon>
        <taxon>Streptomycetaceae</taxon>
        <taxon>Actinacidiphila</taxon>
    </lineage>
</organism>
<keyword evidence="1" id="KW-0732">Signal</keyword>
<protein>
    <recommendedName>
        <fullName evidence="4">SurA N-terminal domain-containing protein</fullName>
    </recommendedName>
</protein>
<evidence type="ECO:0000313" key="2">
    <source>
        <dbReference type="EMBL" id="NJP46252.1"/>
    </source>
</evidence>
<feature type="chain" id="PRO_5046521693" description="SurA N-terminal domain-containing protein" evidence="1">
    <location>
        <begin position="24"/>
        <end position="218"/>
    </location>
</feature>
<evidence type="ECO:0000256" key="1">
    <source>
        <dbReference type="SAM" id="SignalP"/>
    </source>
</evidence>
<dbReference type="SUPFAM" id="SSF109998">
    <property type="entry name" value="Triger factor/SurA peptide-binding domain-like"/>
    <property type="match status" value="1"/>
</dbReference>
<dbReference type="RefSeq" id="WP_167985100.1">
    <property type="nucleotide sequence ID" value="NZ_JAATEJ010000020.1"/>
</dbReference>
<comment type="caution">
    <text evidence="2">The sequence shown here is derived from an EMBL/GenBank/DDBJ whole genome shotgun (WGS) entry which is preliminary data.</text>
</comment>